<dbReference type="Pfam" id="PF01170">
    <property type="entry name" value="UPF0020"/>
    <property type="match status" value="1"/>
</dbReference>
<evidence type="ECO:0000259" key="1">
    <source>
        <dbReference type="Pfam" id="PF01170"/>
    </source>
</evidence>
<comment type="caution">
    <text evidence="2">The sequence shown here is derived from an EMBL/GenBank/DDBJ whole genome shotgun (WGS) entry which is preliminary data.</text>
</comment>
<evidence type="ECO:0000313" key="2">
    <source>
        <dbReference type="EMBL" id="POZ56624.1"/>
    </source>
</evidence>
<reference evidence="2 3" key="1">
    <citation type="submission" date="2017-11" db="EMBL/GenBank/DDBJ databases">
        <title>Genome sequence of Lysinibacillus sphaericus, a lignin-degrading bacteria isolated from municipal solid waste soil.</title>
        <authorList>
            <person name="Persinoti G.F."/>
            <person name="Paixao D.A."/>
            <person name="Bugg T.D."/>
            <person name="Squina F.M."/>
        </authorList>
    </citation>
    <scope>NUCLEOTIDE SEQUENCE [LARGE SCALE GENOMIC DNA]</scope>
    <source>
        <strain evidence="2 3">A1</strain>
    </source>
</reference>
<dbReference type="Proteomes" id="UP000237319">
    <property type="component" value="Unassembled WGS sequence"/>
</dbReference>
<name>A0A2S5D0N9_LYSSH</name>
<gene>
    <name evidence="2" type="ORF">LYSIN_01407</name>
</gene>
<dbReference type="InterPro" id="IPR029063">
    <property type="entry name" value="SAM-dependent_MTases_sf"/>
</dbReference>
<evidence type="ECO:0000313" key="3">
    <source>
        <dbReference type="Proteomes" id="UP000237319"/>
    </source>
</evidence>
<protein>
    <recommendedName>
        <fullName evidence="1">Ribosomal RNA large subunit methyltransferase K/L-like methyltransferase domain-containing protein</fullName>
    </recommendedName>
</protein>
<keyword evidence="3" id="KW-1185">Reference proteome</keyword>
<dbReference type="PANTHER" id="PTHR14911">
    <property type="entry name" value="THUMP DOMAIN-CONTAINING"/>
    <property type="match status" value="1"/>
</dbReference>
<accession>A0A2S5D0N9</accession>
<dbReference type="Gene3D" id="3.40.50.150">
    <property type="entry name" value="Vaccinia Virus protein VP39"/>
    <property type="match status" value="1"/>
</dbReference>
<dbReference type="RefSeq" id="WP_373365397.1">
    <property type="nucleotide sequence ID" value="NZ_PGLV01000001.1"/>
</dbReference>
<dbReference type="GO" id="GO:0016423">
    <property type="term" value="F:tRNA (guanine) methyltransferase activity"/>
    <property type="evidence" value="ECO:0007669"/>
    <property type="project" value="TreeGrafter"/>
</dbReference>
<dbReference type="PANTHER" id="PTHR14911:SF13">
    <property type="entry name" value="TRNA (GUANINE(6)-N2)-METHYLTRANSFERASE THUMP3"/>
    <property type="match status" value="1"/>
</dbReference>
<sequence length="317" mass="36389">MINEQHTNKYIYTYVHHVDEYDLCRMEMRSFFGVDSSLNYMISNIEVDPSRSPFIQDRLEVLFEDHSIENIKKLVKNLIVGEKTYKVVCLNNFVIGKTKKISQPERRRIERELGLCIEGDPDLNYPEVIFGLILIDGKWYFGKHMKSESIWRKHLHKPNSYSTALSTRVARAVANIAVPQPQNIRAIDPCCGIGTVIVEALSMGIDIEGRDINHFVCSGSRENMAYFGLQGKITLGPISEVTEHYDVAIIDLPYNLFTHSSREDQYNILKHARRIADRVVVVTIETIDDLIHDAGFIIADRCIAKKQSFLRQILLCQ</sequence>
<dbReference type="InterPro" id="IPR000241">
    <property type="entry name" value="RlmKL-like_Mtase"/>
</dbReference>
<proteinExistence type="predicted"/>
<dbReference type="EMBL" id="PGLV01000001">
    <property type="protein sequence ID" value="POZ56624.1"/>
    <property type="molecule type" value="Genomic_DNA"/>
</dbReference>
<feature type="domain" description="Ribosomal RNA large subunit methyltransferase K/L-like methyltransferase" evidence="1">
    <location>
        <begin position="159"/>
        <end position="263"/>
    </location>
</feature>
<dbReference type="AlphaFoldDB" id="A0A2S5D0N9"/>
<dbReference type="SUPFAM" id="SSF53335">
    <property type="entry name" value="S-adenosyl-L-methionine-dependent methyltransferases"/>
    <property type="match status" value="1"/>
</dbReference>
<dbReference type="GO" id="GO:0030488">
    <property type="term" value="P:tRNA methylation"/>
    <property type="evidence" value="ECO:0007669"/>
    <property type="project" value="TreeGrafter"/>
</dbReference>
<organism evidence="2 3">
    <name type="scientific">Lysinibacillus sphaericus</name>
    <name type="common">Bacillus sphaericus</name>
    <dbReference type="NCBI Taxonomy" id="1421"/>
    <lineage>
        <taxon>Bacteria</taxon>
        <taxon>Bacillati</taxon>
        <taxon>Bacillota</taxon>
        <taxon>Bacilli</taxon>
        <taxon>Bacillales</taxon>
        <taxon>Bacillaceae</taxon>
        <taxon>Lysinibacillus</taxon>
    </lineage>
</organism>